<name>A0ACA9M3K6_9GLOM</name>
<dbReference type="EMBL" id="CAJVPT010008993">
    <property type="protein sequence ID" value="CAG8557605.1"/>
    <property type="molecule type" value="Genomic_DNA"/>
</dbReference>
<reference evidence="1" key="1">
    <citation type="submission" date="2021-06" db="EMBL/GenBank/DDBJ databases">
        <authorList>
            <person name="Kallberg Y."/>
            <person name="Tangrot J."/>
            <person name="Rosling A."/>
        </authorList>
    </citation>
    <scope>NUCLEOTIDE SEQUENCE</scope>
    <source>
        <strain evidence="1">CL356</strain>
    </source>
</reference>
<dbReference type="Proteomes" id="UP000789525">
    <property type="component" value="Unassembled WGS sequence"/>
</dbReference>
<comment type="caution">
    <text evidence="1">The sequence shown here is derived from an EMBL/GenBank/DDBJ whole genome shotgun (WGS) entry which is preliminary data.</text>
</comment>
<organism evidence="1 2">
    <name type="scientific">Acaulospora colombiana</name>
    <dbReference type="NCBI Taxonomy" id="27376"/>
    <lineage>
        <taxon>Eukaryota</taxon>
        <taxon>Fungi</taxon>
        <taxon>Fungi incertae sedis</taxon>
        <taxon>Mucoromycota</taxon>
        <taxon>Glomeromycotina</taxon>
        <taxon>Glomeromycetes</taxon>
        <taxon>Diversisporales</taxon>
        <taxon>Acaulosporaceae</taxon>
        <taxon>Acaulospora</taxon>
    </lineage>
</organism>
<evidence type="ECO:0000313" key="1">
    <source>
        <dbReference type="EMBL" id="CAG8557605.1"/>
    </source>
</evidence>
<gene>
    <name evidence="1" type="ORF">ACOLOM_LOCUS5105</name>
</gene>
<protein>
    <submittedName>
        <fullName evidence="1">7913_t:CDS:1</fullName>
    </submittedName>
</protein>
<proteinExistence type="predicted"/>
<keyword evidence="2" id="KW-1185">Reference proteome</keyword>
<accession>A0ACA9M3K6</accession>
<evidence type="ECO:0000313" key="2">
    <source>
        <dbReference type="Proteomes" id="UP000789525"/>
    </source>
</evidence>
<sequence>MASSRNLLSSNDPNSYGSDDAFDTYIDMDFLRNDTMEEDIDIGNMSTSDLFRYYLEGELVKDVANLDSENYATAMQNVEDFSLATSPVSISDEAKTNPVDVVEENNVLPQSNVSTAVGPSLAILNAQLAELLAKLPIIKRETIVDNNKVTMLSGSSTPENSAFSNLNTISKPPAVPNNNSTESDQKQTDNSQIDLKKLSSKERRQLRNKISARNFRVRRKEYIQSLESTKEQQQEEINLLRQAFKVFVNPPPSPPHNSSSTTKDIPNSHTFSKNGSTQRSNTIKAPQNHQPPSPDSRYLIIPKVNKDASPSSSSAGKKSWQDSRVRVQTTFIPEFKLDKHLFEEKSDLSYSGFRNVITNGQPIKLDHLDVRSSETGQKALFAYMLFSIITQRITTLFIEAVCATPRHLMISALFPNSISVPKNLSEEPQSLEIVDKKSGESNDIHCQSLDPLSAKNIDSSSHAVDAEEPLLDNNNVVESIKEASVLDWLYDSMVKHVVEQSQMEARMMELSDWVGEEWDDNVLPFLF</sequence>